<dbReference type="RefSeq" id="WP_146261619.1">
    <property type="nucleotide sequence ID" value="NZ_SELG01000029.1"/>
</dbReference>
<accession>A0A563DGV5</accession>
<protein>
    <submittedName>
        <fullName evidence="1">Uncharacterized protein</fullName>
    </submittedName>
</protein>
<keyword evidence="2" id="KW-1185">Reference proteome</keyword>
<dbReference type="OrthoDB" id="770120at2"/>
<proteinExistence type="predicted"/>
<name>A0A563DGV5_9FLAO</name>
<reference evidence="1 2" key="1">
    <citation type="submission" date="2019-02" db="EMBL/GenBank/DDBJ databases">
        <title>Apibacter muscae sp. nov.: a novel member of the house fly microbiota.</title>
        <authorList>
            <person name="Park R."/>
        </authorList>
    </citation>
    <scope>NUCLEOTIDE SEQUENCE [LARGE SCALE GENOMIC DNA]</scope>
    <source>
        <strain evidence="1 2">AL1</strain>
    </source>
</reference>
<dbReference type="AlphaFoldDB" id="A0A563DGV5"/>
<evidence type="ECO:0000313" key="1">
    <source>
        <dbReference type="EMBL" id="TWP29261.1"/>
    </source>
</evidence>
<dbReference type="Proteomes" id="UP000319499">
    <property type="component" value="Unassembled WGS sequence"/>
</dbReference>
<comment type="caution">
    <text evidence="1">The sequence shown here is derived from an EMBL/GenBank/DDBJ whole genome shotgun (WGS) entry which is preliminary data.</text>
</comment>
<dbReference type="EMBL" id="SELH01000015">
    <property type="protein sequence ID" value="TWP29261.1"/>
    <property type="molecule type" value="Genomic_DNA"/>
</dbReference>
<evidence type="ECO:0000313" key="2">
    <source>
        <dbReference type="Proteomes" id="UP000319499"/>
    </source>
</evidence>
<gene>
    <name evidence="1" type="ORF">ETU09_03310</name>
</gene>
<organism evidence="1 2">
    <name type="scientific">Apibacter muscae</name>
    <dbReference type="NCBI Taxonomy" id="2509004"/>
    <lineage>
        <taxon>Bacteria</taxon>
        <taxon>Pseudomonadati</taxon>
        <taxon>Bacteroidota</taxon>
        <taxon>Flavobacteriia</taxon>
        <taxon>Flavobacteriales</taxon>
        <taxon>Weeksellaceae</taxon>
        <taxon>Apibacter</taxon>
    </lineage>
</organism>
<sequence>MKYLSIITIILFTYSCKGHETKVDKIESLNSDSTKYSLVGIWNKLTINKKDTIIYQPCDANNTSIKVTRDSVIIDYGQEILAYFILEKNNYNNKHIEFKLSGTNNKLECIINNKTTAFWIINGTKNLFTKSDISKFKTIEQPCIECWEEDECNNQKDNNLEIQNLKNSFIDLAEKDFKKRLPEILKLNHSEGIDITENYTGDLTNDNIDDLVIYYSLVPGTEENNEFNRGIIIYKNDNGYPKMIKQIEPDYLFNVIGIQNNILQIEKLEYNEYDSRCCPSKKTKINIQAE</sequence>
<dbReference type="PROSITE" id="PS51257">
    <property type="entry name" value="PROKAR_LIPOPROTEIN"/>
    <property type="match status" value="1"/>
</dbReference>